<gene>
    <name evidence="6" type="primary">xseB</name>
    <name evidence="8" type="ORF">PSSU_0195</name>
</gene>
<name>A0A261F2S6_9BIFI</name>
<evidence type="ECO:0000256" key="3">
    <source>
        <dbReference type="ARBA" id="ARBA00022722"/>
    </source>
</evidence>
<comment type="similarity">
    <text evidence="1 6">Belongs to the XseB family.</text>
</comment>
<dbReference type="InterPro" id="IPR037004">
    <property type="entry name" value="Exonuc_VII_ssu_sf"/>
</dbReference>
<reference evidence="8 9" key="1">
    <citation type="journal article" date="2017" name="BMC Genomics">
        <title>Comparative genomic and phylogenomic analyses of the Bifidobacteriaceae family.</title>
        <authorList>
            <person name="Lugli G.A."/>
            <person name="Milani C."/>
            <person name="Turroni F."/>
            <person name="Duranti S."/>
            <person name="Mancabelli L."/>
            <person name="Mangifesta M."/>
            <person name="Ferrario C."/>
            <person name="Modesto M."/>
            <person name="Mattarelli P."/>
            <person name="Jiri K."/>
            <person name="van Sinderen D."/>
            <person name="Ventura M."/>
        </authorList>
    </citation>
    <scope>NUCLEOTIDE SEQUENCE [LARGE SCALE GENOMIC DNA]</scope>
    <source>
        <strain evidence="8 9">DSM 24744</strain>
    </source>
</reference>
<comment type="function">
    <text evidence="6">Bidirectionally degrades single-stranded DNA into large acid-insoluble oligonucleotides, which are then degraded further into small acid-soluble oligonucleotides.</text>
</comment>
<dbReference type="HAMAP" id="MF_00337">
    <property type="entry name" value="Exonuc_7_S"/>
    <property type="match status" value="1"/>
</dbReference>
<dbReference type="AlphaFoldDB" id="A0A261F2S6"/>
<evidence type="ECO:0000256" key="4">
    <source>
        <dbReference type="ARBA" id="ARBA00022801"/>
    </source>
</evidence>
<evidence type="ECO:0000256" key="6">
    <source>
        <dbReference type="HAMAP-Rule" id="MF_00337"/>
    </source>
</evidence>
<feature type="region of interest" description="Disordered" evidence="7">
    <location>
        <begin position="1"/>
        <end position="53"/>
    </location>
</feature>
<comment type="subunit">
    <text evidence="6">Heterooligomer composed of large and small subunits.</text>
</comment>
<dbReference type="SUPFAM" id="SSF116842">
    <property type="entry name" value="XseB-like"/>
    <property type="match status" value="1"/>
</dbReference>
<comment type="caution">
    <text evidence="8">The sequence shown here is derived from an EMBL/GenBank/DDBJ whole genome shotgun (WGS) entry which is preliminary data.</text>
</comment>
<evidence type="ECO:0000256" key="1">
    <source>
        <dbReference type="ARBA" id="ARBA00009998"/>
    </source>
</evidence>
<keyword evidence="4 6" id="KW-0378">Hydrolase</keyword>
<dbReference type="InterPro" id="IPR003761">
    <property type="entry name" value="Exonuc_VII_S"/>
</dbReference>
<keyword evidence="9" id="KW-1185">Reference proteome</keyword>
<dbReference type="NCBIfam" id="NF002139">
    <property type="entry name" value="PRK00977.1-3"/>
    <property type="match status" value="1"/>
</dbReference>
<dbReference type="PANTHER" id="PTHR34137:SF1">
    <property type="entry name" value="EXODEOXYRIBONUCLEASE 7 SMALL SUBUNIT"/>
    <property type="match status" value="1"/>
</dbReference>
<keyword evidence="5 6" id="KW-0269">Exonuclease</keyword>
<dbReference type="EMBL" id="MWWQ01000004">
    <property type="protein sequence ID" value="OZG53429.1"/>
    <property type="molecule type" value="Genomic_DNA"/>
</dbReference>
<dbReference type="GO" id="GO:0006308">
    <property type="term" value="P:DNA catabolic process"/>
    <property type="evidence" value="ECO:0007669"/>
    <property type="project" value="UniProtKB-UniRule"/>
</dbReference>
<dbReference type="GO" id="GO:0008855">
    <property type="term" value="F:exodeoxyribonuclease VII activity"/>
    <property type="evidence" value="ECO:0007669"/>
    <property type="project" value="UniProtKB-UniRule"/>
</dbReference>
<keyword evidence="3 6" id="KW-0540">Nuclease</keyword>
<dbReference type="PANTHER" id="PTHR34137">
    <property type="entry name" value="EXODEOXYRIBONUCLEASE 7 SMALL SUBUNIT"/>
    <property type="match status" value="1"/>
</dbReference>
<evidence type="ECO:0000256" key="5">
    <source>
        <dbReference type="ARBA" id="ARBA00022839"/>
    </source>
</evidence>
<dbReference type="Gene3D" id="1.10.287.1040">
    <property type="entry name" value="Exonuclease VII, small subunit"/>
    <property type="match status" value="1"/>
</dbReference>
<keyword evidence="2 6" id="KW-0963">Cytoplasm</keyword>
<proteinExistence type="inferred from homology"/>
<dbReference type="NCBIfam" id="TIGR01280">
    <property type="entry name" value="xseB"/>
    <property type="match status" value="1"/>
</dbReference>
<dbReference type="Pfam" id="PF02609">
    <property type="entry name" value="Exonuc_VII_S"/>
    <property type="match status" value="1"/>
</dbReference>
<dbReference type="EC" id="3.1.11.6" evidence="6"/>
<accession>A0A261F2S6</accession>
<evidence type="ECO:0000313" key="8">
    <source>
        <dbReference type="EMBL" id="OZG53429.1"/>
    </source>
</evidence>
<dbReference type="Proteomes" id="UP000216454">
    <property type="component" value="Unassembled WGS sequence"/>
</dbReference>
<protein>
    <recommendedName>
        <fullName evidence="6">Exodeoxyribonuclease 7 small subunit</fullName>
        <ecNumber evidence="6">3.1.11.6</ecNumber>
    </recommendedName>
    <alternativeName>
        <fullName evidence="6">Exodeoxyribonuclease VII small subunit</fullName>
        <shortName evidence="6">Exonuclease VII small subunit</shortName>
    </alternativeName>
</protein>
<dbReference type="GO" id="GO:0009318">
    <property type="term" value="C:exodeoxyribonuclease VII complex"/>
    <property type="evidence" value="ECO:0007669"/>
    <property type="project" value="UniProtKB-UniRule"/>
</dbReference>
<evidence type="ECO:0000256" key="7">
    <source>
        <dbReference type="SAM" id="MobiDB-lite"/>
    </source>
</evidence>
<organism evidence="8 9">
    <name type="scientific">Pseudoscardovia suis</name>
    <dbReference type="NCBI Taxonomy" id="987063"/>
    <lineage>
        <taxon>Bacteria</taxon>
        <taxon>Bacillati</taxon>
        <taxon>Actinomycetota</taxon>
        <taxon>Actinomycetes</taxon>
        <taxon>Bifidobacteriales</taxon>
        <taxon>Bifidobacteriaceae</taxon>
        <taxon>Pseudoscardovia</taxon>
    </lineage>
</organism>
<comment type="subcellular location">
    <subcellularLocation>
        <location evidence="6">Cytoplasm</location>
    </subcellularLocation>
</comment>
<dbReference type="GO" id="GO:0005829">
    <property type="term" value="C:cytosol"/>
    <property type="evidence" value="ECO:0007669"/>
    <property type="project" value="TreeGrafter"/>
</dbReference>
<comment type="catalytic activity">
    <reaction evidence="6">
        <text>Exonucleolytic cleavage in either 5'- to 3'- or 3'- to 5'-direction to yield nucleoside 5'-phosphates.</text>
        <dbReference type="EC" id="3.1.11.6"/>
    </reaction>
</comment>
<evidence type="ECO:0000256" key="2">
    <source>
        <dbReference type="ARBA" id="ARBA00022490"/>
    </source>
</evidence>
<feature type="compositionally biased region" description="Low complexity" evidence="7">
    <location>
        <begin position="1"/>
        <end position="43"/>
    </location>
</feature>
<evidence type="ECO:0000313" key="9">
    <source>
        <dbReference type="Proteomes" id="UP000216454"/>
    </source>
</evidence>
<sequence>MTDENTQAAATETTDATENTDATETTGATADASTAQTASGSATMKGMTDEERARVAAMSYEEARDQLTAIVAKLQHGGLSLEDSLRYWQIGEALAARAQSLLQEVRSQLDAARERQQSGVEHAGTQLN</sequence>